<sequence length="784" mass="87007">MWGTLARFILQFRWLLLCLLLAVTGFLGWHASKVQLSYEFTRAIPTDNPKYLAYQAFRQQFGEDGNLLVIGVQTDQLFTEKIFNDYTGLAADMKKVEAVEDVLSVPAATNLLRDAAAEKLNASPVFPPGQLSQATIDSCAAVFRSLPFYQGLLYNPSTNTFLMAIRINKDVLNSKKRNDVVAKIVAIGDAFGKKHTLDMHYSGLPLIRTNIATKVASEMQWFLLGSILLSAILLLISFRSFSAMGLSLAVVIIGVLWSLGTMVLMGYKITILNALIPPLVVVIGIPNCIYFLNKFHTAWNDTAAISDPALRKRTALTEMISRMGVVTLFCNIAAAIGFGVFALTKSAVLKEFGFVAGINIMALFFISVILIPVALSFLPAPKSRHTRYLDNKWMLSILDKLEVWSVSHRKMIYVLTGVILIVAVAGIFRLRSEGFMVDDLPKTDKIYTDLKFFEKHFKGIMPLEIVVDTKRKNGLRANMLQTFSKIDSLSGFIAAQPEMNRPLSIVEGLKFARQAYYEGDSLQYGLPTSFDIGFLAQYLSSKAEDSSSKQNNFNRVVRSFMDSTRQRARISVNMADVGSKKLPELIQSIENKSDQLFDTARYKIEFTGTTVTFLEGSAFIINGLKESIAWAFLLIALCMLYLFKSFKILLCSLVPNIIPLIITAGVMGWTGVAIKPSTVLVFSVALGIAVDITIRFLVNYKQELQNNDKSPHDTVVDTIHKTGISIIYTSLVLIAGFVIFCFSGFGGTQALGWLTSLTLVLATLTNLVFLPTLLMSFVKKERKK</sequence>
<dbReference type="PROSITE" id="PS50156">
    <property type="entry name" value="SSD"/>
    <property type="match status" value="2"/>
</dbReference>
<name>A0A3B7MVU2_9BACT</name>
<evidence type="ECO:0000256" key="4">
    <source>
        <dbReference type="ARBA" id="ARBA00022989"/>
    </source>
</evidence>
<dbReference type="SUPFAM" id="SSF82866">
    <property type="entry name" value="Multidrug efflux transporter AcrB transmembrane domain"/>
    <property type="match status" value="2"/>
</dbReference>
<proteinExistence type="predicted"/>
<dbReference type="AlphaFoldDB" id="A0A3B7MVU2"/>
<dbReference type="GO" id="GO:0005886">
    <property type="term" value="C:plasma membrane"/>
    <property type="evidence" value="ECO:0007669"/>
    <property type="project" value="UniProtKB-SubCell"/>
</dbReference>
<dbReference type="Pfam" id="PF03176">
    <property type="entry name" value="MMPL"/>
    <property type="match status" value="2"/>
</dbReference>
<accession>A0A3B7MVU2</accession>
<feature type="transmembrane region" description="Helical" evidence="6">
    <location>
        <begin position="244"/>
        <end position="264"/>
    </location>
</feature>
<feature type="transmembrane region" description="Helical" evidence="6">
    <location>
        <begin position="627"/>
        <end position="643"/>
    </location>
</feature>
<gene>
    <name evidence="8" type="ORF">D3H65_25715</name>
</gene>
<evidence type="ECO:0000256" key="1">
    <source>
        <dbReference type="ARBA" id="ARBA00004651"/>
    </source>
</evidence>
<feature type="transmembrane region" description="Helical" evidence="6">
    <location>
        <begin position="678"/>
        <end position="698"/>
    </location>
</feature>
<feature type="transmembrane region" description="Helical" evidence="6">
    <location>
        <begin position="751"/>
        <end position="778"/>
    </location>
</feature>
<feature type="domain" description="SSD" evidence="7">
    <location>
        <begin position="650"/>
        <end position="776"/>
    </location>
</feature>
<evidence type="ECO:0000256" key="2">
    <source>
        <dbReference type="ARBA" id="ARBA00022475"/>
    </source>
</evidence>
<evidence type="ECO:0000256" key="3">
    <source>
        <dbReference type="ARBA" id="ARBA00022692"/>
    </source>
</evidence>
<feature type="transmembrane region" description="Helical" evidence="6">
    <location>
        <begin position="355"/>
        <end position="378"/>
    </location>
</feature>
<feature type="transmembrane region" description="Helical" evidence="6">
    <location>
        <begin position="411"/>
        <end position="430"/>
    </location>
</feature>
<evidence type="ECO:0000256" key="5">
    <source>
        <dbReference type="ARBA" id="ARBA00023136"/>
    </source>
</evidence>
<dbReference type="InterPro" id="IPR004869">
    <property type="entry name" value="MMPL_dom"/>
</dbReference>
<dbReference type="OrthoDB" id="9805018at2"/>
<feature type="transmembrane region" description="Helical" evidence="6">
    <location>
        <begin position="726"/>
        <end position="745"/>
    </location>
</feature>
<dbReference type="KEGG" id="pseg:D3H65_25715"/>
<dbReference type="EMBL" id="CP032157">
    <property type="protein sequence ID" value="AXY77170.1"/>
    <property type="molecule type" value="Genomic_DNA"/>
</dbReference>
<dbReference type="PANTHER" id="PTHR33406:SF12">
    <property type="entry name" value="BLR2997 PROTEIN"/>
    <property type="match status" value="1"/>
</dbReference>
<keyword evidence="3 6" id="KW-0812">Transmembrane</keyword>
<dbReference type="RefSeq" id="WP_119053046.1">
    <property type="nucleotide sequence ID" value="NZ_CP032157.1"/>
</dbReference>
<evidence type="ECO:0000256" key="6">
    <source>
        <dbReference type="SAM" id="Phobius"/>
    </source>
</evidence>
<keyword evidence="5 6" id="KW-0472">Membrane</keyword>
<keyword evidence="4 6" id="KW-1133">Transmembrane helix</keyword>
<evidence type="ECO:0000259" key="7">
    <source>
        <dbReference type="PROSITE" id="PS50156"/>
    </source>
</evidence>
<dbReference type="PANTHER" id="PTHR33406">
    <property type="entry name" value="MEMBRANE PROTEIN MJ1562-RELATED"/>
    <property type="match status" value="1"/>
</dbReference>
<reference evidence="8 9" key="1">
    <citation type="submission" date="2018-09" db="EMBL/GenBank/DDBJ databases">
        <title>Genome sequencing of strain 6GH32-13.</title>
        <authorList>
            <person name="Weon H.-Y."/>
            <person name="Heo J."/>
            <person name="Kwon S.-W."/>
        </authorList>
    </citation>
    <scope>NUCLEOTIDE SEQUENCE [LARGE SCALE GENOMIC DNA]</scope>
    <source>
        <strain evidence="8 9">5GH32-13</strain>
    </source>
</reference>
<keyword evidence="9" id="KW-1185">Reference proteome</keyword>
<feature type="transmembrane region" description="Helical" evidence="6">
    <location>
        <begin position="221"/>
        <end position="238"/>
    </location>
</feature>
<feature type="transmembrane region" description="Helical" evidence="6">
    <location>
        <begin position="271"/>
        <end position="292"/>
    </location>
</feature>
<dbReference type="InterPro" id="IPR000731">
    <property type="entry name" value="SSD"/>
</dbReference>
<dbReference type="InterPro" id="IPR050545">
    <property type="entry name" value="Mycobact_MmpL"/>
</dbReference>
<dbReference type="Gene3D" id="1.20.1640.10">
    <property type="entry name" value="Multidrug efflux transporter AcrB transmembrane domain"/>
    <property type="match status" value="2"/>
</dbReference>
<protein>
    <submittedName>
        <fullName evidence="8">RND transporter</fullName>
    </submittedName>
</protein>
<dbReference type="Proteomes" id="UP000263900">
    <property type="component" value="Chromosome"/>
</dbReference>
<comment type="subcellular location">
    <subcellularLocation>
        <location evidence="1">Cell membrane</location>
        <topology evidence="1">Multi-pass membrane protein</topology>
    </subcellularLocation>
</comment>
<evidence type="ECO:0000313" key="8">
    <source>
        <dbReference type="EMBL" id="AXY77170.1"/>
    </source>
</evidence>
<feature type="transmembrane region" description="Helical" evidence="6">
    <location>
        <begin position="650"/>
        <end position="672"/>
    </location>
</feature>
<keyword evidence="2" id="KW-1003">Cell membrane</keyword>
<feature type="transmembrane region" description="Helical" evidence="6">
    <location>
        <begin position="320"/>
        <end position="343"/>
    </location>
</feature>
<feature type="domain" description="SSD" evidence="7">
    <location>
        <begin position="247"/>
        <end position="377"/>
    </location>
</feature>
<feature type="transmembrane region" description="Helical" evidence="6">
    <location>
        <begin position="12"/>
        <end position="32"/>
    </location>
</feature>
<evidence type="ECO:0000313" key="9">
    <source>
        <dbReference type="Proteomes" id="UP000263900"/>
    </source>
</evidence>
<organism evidence="8 9">
    <name type="scientific">Paraflavitalea soli</name>
    <dbReference type="NCBI Taxonomy" id="2315862"/>
    <lineage>
        <taxon>Bacteria</taxon>
        <taxon>Pseudomonadati</taxon>
        <taxon>Bacteroidota</taxon>
        <taxon>Chitinophagia</taxon>
        <taxon>Chitinophagales</taxon>
        <taxon>Chitinophagaceae</taxon>
        <taxon>Paraflavitalea</taxon>
    </lineage>
</organism>